<dbReference type="InterPro" id="IPR038734">
    <property type="entry name" value="YhaN_AAA"/>
</dbReference>
<name>A0A5P0ZTD8_9LACO</name>
<evidence type="ECO:0000259" key="3">
    <source>
        <dbReference type="Pfam" id="PF13514"/>
    </source>
</evidence>
<keyword evidence="2" id="KW-0472">Membrane</keyword>
<evidence type="ECO:0000313" key="5">
    <source>
        <dbReference type="Proteomes" id="UP000371423"/>
    </source>
</evidence>
<feature type="coiled-coil region" evidence="1">
    <location>
        <begin position="501"/>
        <end position="563"/>
    </location>
</feature>
<dbReference type="PANTHER" id="PTHR41259:SF1">
    <property type="entry name" value="DOUBLE-STRAND BREAK REPAIR RAD50 ATPASE, PUTATIVE-RELATED"/>
    <property type="match status" value="1"/>
</dbReference>
<feature type="coiled-coil region" evidence="1">
    <location>
        <begin position="602"/>
        <end position="643"/>
    </location>
</feature>
<comment type="caution">
    <text evidence="4">The sequence shown here is derived from an EMBL/GenBank/DDBJ whole genome shotgun (WGS) entry which is preliminary data.</text>
</comment>
<dbReference type="Proteomes" id="UP000371423">
    <property type="component" value="Unassembled WGS sequence"/>
</dbReference>
<organism evidence="4 5">
    <name type="scientific">Companilactobacillus halodurans</name>
    <dbReference type="NCBI Taxonomy" id="2584183"/>
    <lineage>
        <taxon>Bacteria</taxon>
        <taxon>Bacillati</taxon>
        <taxon>Bacillota</taxon>
        <taxon>Bacilli</taxon>
        <taxon>Lactobacillales</taxon>
        <taxon>Lactobacillaceae</taxon>
        <taxon>Companilactobacillus</taxon>
    </lineage>
</organism>
<dbReference type="EMBL" id="VDFO01000001">
    <property type="protein sequence ID" value="MQS96281.1"/>
    <property type="molecule type" value="Genomic_DNA"/>
</dbReference>
<accession>A0A5P0ZTD8</accession>
<keyword evidence="2" id="KW-1133">Transmembrane helix</keyword>
<protein>
    <recommendedName>
        <fullName evidence="3">YhaN AAA domain-containing protein</fullName>
    </recommendedName>
</protein>
<dbReference type="Gene3D" id="3.40.50.300">
    <property type="entry name" value="P-loop containing nucleotide triphosphate hydrolases"/>
    <property type="match status" value="2"/>
</dbReference>
<evidence type="ECO:0000256" key="1">
    <source>
        <dbReference type="SAM" id="Coils"/>
    </source>
</evidence>
<dbReference type="InterPro" id="IPR027417">
    <property type="entry name" value="P-loop_NTPase"/>
</dbReference>
<keyword evidence="2" id="KW-0812">Transmembrane</keyword>
<dbReference type="PANTHER" id="PTHR41259">
    <property type="entry name" value="DOUBLE-STRAND BREAK REPAIR RAD50 ATPASE, PUTATIVE-RELATED"/>
    <property type="match status" value="1"/>
</dbReference>
<proteinExistence type="predicted"/>
<feature type="coiled-coil region" evidence="1">
    <location>
        <begin position="190"/>
        <end position="251"/>
    </location>
</feature>
<evidence type="ECO:0000313" key="4">
    <source>
        <dbReference type="EMBL" id="MQS96281.1"/>
    </source>
</evidence>
<dbReference type="AlphaFoldDB" id="A0A5P0ZTD8"/>
<feature type="transmembrane region" description="Helical" evidence="2">
    <location>
        <begin position="383"/>
        <end position="399"/>
    </location>
</feature>
<feature type="transmembrane region" description="Helical" evidence="2">
    <location>
        <begin position="404"/>
        <end position="421"/>
    </location>
</feature>
<keyword evidence="1" id="KW-0175">Coiled coil</keyword>
<reference evidence="4 5" key="1">
    <citation type="journal article" date="2019" name="Syst. Appl. Microbiol.">
        <title>Polyphasic characterization of two novel Lactobacillus spp. isolated from blown salami packages: Description of Lactobacillus halodurans sp. nov. and Lactobacillus salsicarnum sp. nov.</title>
        <authorList>
            <person name="Schuster J.A."/>
            <person name="Klingl A."/>
            <person name="Vogel R.F."/>
            <person name="Ehrmann M.A."/>
        </authorList>
    </citation>
    <scope>NUCLEOTIDE SEQUENCE [LARGE SCALE GENOMIC DNA]</scope>
    <source>
        <strain evidence="4 5">TMW 1.1920</strain>
    </source>
</reference>
<feature type="domain" description="YhaN AAA" evidence="3">
    <location>
        <begin position="14"/>
        <end position="207"/>
    </location>
</feature>
<dbReference type="SUPFAM" id="SSF52540">
    <property type="entry name" value="P-loop containing nucleoside triphosphate hydrolases"/>
    <property type="match status" value="1"/>
</dbReference>
<dbReference type="Pfam" id="PF13514">
    <property type="entry name" value="AAA_27"/>
    <property type="match status" value="1"/>
</dbReference>
<keyword evidence="5" id="KW-1185">Reference proteome</keyword>
<evidence type="ECO:0000256" key="2">
    <source>
        <dbReference type="SAM" id="Phobius"/>
    </source>
</evidence>
<gene>
    <name evidence="4" type="ORF">FHL05_00015</name>
</gene>
<sequence>MYWRIVVKLVEAKVYGFGKWIDQEFNFESDYQVIFGSNEAGKTTLLNFIKSILFGFASARGDNKYQQYKPKNSSNYGGELTFEAKDKSHWTVKRVDGKGNGEVTLFHDGQVVPDTLMGQILGNFTKDDFENTHIFDDQSILSIYSLDENKLETEIMSIGAVGSKDWLKAADNLNSDAENIYRPRGQKQPLVVKLKRRDKLLEEKAEIENQQTAYQRVKDQLSLVNRDFDDNERLLKQADEAEDSLRNLDKKWSRYEQFQKNKHPNESSIQISNDDWEEVLKANQELSTLKETQTTNKVSELNNVEKNILKNYNANKSQLDYIRNQKFELQNLQFHRDDMNSKLLKVDTQVDQLFKNHPQLAEDMLPLTSGELDQLTPQTNSEVNIPLIICAVAIVLAFVTSNPLRFLFIVVAALSVFWYWYQKKNLAAKNNLANYAFLKQKGYENLSRETIINLQETVIALDNFHTSQRGLVDGIKSIEVDLNKWRKILLQLNVLDESYKSDKYNEQIEKYFAELDQIKAKADLAQQNQAVTQEMADNKTQHLAELKTKIEQILAKYKIVNLNSFVQIHTQQVENVRAVNQFKQDKDFLGSDLAQLQKYPDRETLSNELSAAVAKKNELSDKNNQLSRQMGSLKEQMQQIFDNTQYQRIVSELAQNQEDILENYDEWLAEKLASDWIKEMLNIATENRYPKMIQKATQYFALLTDNNYVKIDFNDKDIMITSADKNLFDVHELSKATTIQLYLSLRLAFVTEISDLIKLPILIDDAFVDFDISRTENVFKLIQEISKSNQVIYVTANEPKVPIDHILELQGGEEIAEAYN</sequence>